<comment type="caution">
    <text evidence="2">The sequence shown here is derived from an EMBL/GenBank/DDBJ whole genome shotgun (WGS) entry which is preliminary data.</text>
</comment>
<gene>
    <name evidence="2" type="ORF">GLOIN_2v1843835</name>
</gene>
<keyword evidence="3" id="KW-1185">Reference proteome</keyword>
<dbReference type="AlphaFoldDB" id="A0A2P4PNR7"/>
<organism evidence="2 3">
    <name type="scientific">Rhizophagus irregularis (strain DAOM 181602 / DAOM 197198 / MUCL 43194)</name>
    <name type="common">Arbuscular mycorrhizal fungus</name>
    <name type="synonym">Glomus intraradices</name>
    <dbReference type="NCBI Taxonomy" id="747089"/>
    <lineage>
        <taxon>Eukaryota</taxon>
        <taxon>Fungi</taxon>
        <taxon>Fungi incertae sedis</taxon>
        <taxon>Mucoromycota</taxon>
        <taxon>Glomeromycotina</taxon>
        <taxon>Glomeromycetes</taxon>
        <taxon>Glomerales</taxon>
        <taxon>Glomeraceae</taxon>
        <taxon>Rhizophagus</taxon>
    </lineage>
</organism>
<evidence type="ECO:0000313" key="2">
    <source>
        <dbReference type="EMBL" id="POG67034.1"/>
    </source>
</evidence>
<dbReference type="Proteomes" id="UP000018888">
    <property type="component" value="Unassembled WGS sequence"/>
</dbReference>
<reference evidence="2 3" key="1">
    <citation type="journal article" date="2013" name="Proc. Natl. Acad. Sci. U.S.A.">
        <title>Genome of an arbuscular mycorrhizal fungus provides insight into the oldest plant symbiosis.</title>
        <authorList>
            <person name="Tisserant E."/>
            <person name="Malbreil M."/>
            <person name="Kuo A."/>
            <person name="Kohler A."/>
            <person name="Symeonidi A."/>
            <person name="Balestrini R."/>
            <person name="Charron P."/>
            <person name="Duensing N."/>
            <person name="Frei Dit Frey N."/>
            <person name="Gianinazzi-Pearson V."/>
            <person name="Gilbert L.B."/>
            <person name="Handa Y."/>
            <person name="Herr J.R."/>
            <person name="Hijri M."/>
            <person name="Koul R."/>
            <person name="Kawaguchi M."/>
            <person name="Krajinski F."/>
            <person name="Lammers P.J."/>
            <person name="Masclaux F.G."/>
            <person name="Murat C."/>
            <person name="Morin E."/>
            <person name="Ndikumana S."/>
            <person name="Pagni M."/>
            <person name="Petitpierre D."/>
            <person name="Requena N."/>
            <person name="Rosikiewicz P."/>
            <person name="Riley R."/>
            <person name="Saito K."/>
            <person name="San Clemente H."/>
            <person name="Shapiro H."/>
            <person name="van Tuinen D."/>
            <person name="Becard G."/>
            <person name="Bonfante P."/>
            <person name="Paszkowski U."/>
            <person name="Shachar-Hill Y.Y."/>
            <person name="Tuskan G.A."/>
            <person name="Young P.W."/>
            <person name="Sanders I.R."/>
            <person name="Henrissat B."/>
            <person name="Rensing S.A."/>
            <person name="Grigoriev I.V."/>
            <person name="Corradi N."/>
            <person name="Roux C."/>
            <person name="Martin F."/>
        </authorList>
    </citation>
    <scope>NUCLEOTIDE SEQUENCE [LARGE SCALE GENOMIC DNA]</scope>
    <source>
        <strain evidence="2 3">DAOM 197198</strain>
    </source>
</reference>
<feature type="compositionally biased region" description="Acidic residues" evidence="1">
    <location>
        <begin position="445"/>
        <end position="464"/>
    </location>
</feature>
<proteinExistence type="predicted"/>
<name>A0A2P4PNR7_RHIID</name>
<accession>A0A2P4PNR7</accession>
<dbReference type="VEuPathDB" id="FungiDB:RhiirFUN_019643"/>
<evidence type="ECO:0000313" key="3">
    <source>
        <dbReference type="Proteomes" id="UP000018888"/>
    </source>
</evidence>
<feature type="compositionally biased region" description="Gly residues" evidence="1">
    <location>
        <begin position="415"/>
        <end position="428"/>
    </location>
</feature>
<sequence>MAQQKSGASKNLSYISIFTCQILKTLRSIVLAITQKKLSNKYLVYEAEWNYVKMNRDDDYSYEDIFKIKIKENETVRNLVETIKKRNIGFGEDGLNIIKIDLPLGTLSDKLALIESNSFVNIKTFLGGEELPSTKLISECFDTGEHYIVIDPPSGRFTFKKCVSENKIVVGDKIIYNDNNTCLEGTIVNISNTFQIKCTKVLKEYFLDSFSKFIKLAISPYNNIESDHWKNLSIELSESKEKFIWQDFRHRMLNRNLKDTDLIDLTLEREKKHNEAISLEKMAKTEKHDANDIIYNRIRLCPPSIKSSVNPTVSSKFFTVDATISYGPSADKHVEVEQLHKLLVDKKDCIDRVLKSQPVYYIGPSFHGDYNFPCITCWVTAPLSESTLEQLGGIYDGEFKVVYEMIETADCKSNSGGGSTSGGPGRAGGNKSNDKKRQRFGKGENDEDEDDDKDYGDGDSDDDGGGGGGGGDDGGRSSDIKRRKVIKVSSGASVESEGHVQIFGIRVHFHANIYNDDESNRMLLISADISECRAGQLLNQNWKQLSNLGSGYYLESVTISFFPITDATNNRSPLYELEYYSPKMKNRTVESLVGTEKQSSLDLGASSKVGFLMKKSESTKIISDEWRLKTGGSCITGDYWTYEYGKRSPDQVQFEPGNHTSKWLIGEKMCGFSVKITQVLRFNFTAVGVVNKLIDIKPKLVMCPKVSHTLEINFNGLEDFNEKFMSLERFRSDENLIFTVNNNTCTDVTAKTNSGFVK</sequence>
<dbReference type="EMBL" id="AUPC02000179">
    <property type="protein sequence ID" value="POG67034.1"/>
    <property type="molecule type" value="Genomic_DNA"/>
</dbReference>
<reference evidence="2 3" key="2">
    <citation type="journal article" date="2018" name="New Phytol.">
        <title>High intraspecific genome diversity in the model arbuscular mycorrhizal symbiont Rhizophagus irregularis.</title>
        <authorList>
            <person name="Chen E.C.H."/>
            <person name="Morin E."/>
            <person name="Beaudet D."/>
            <person name="Noel J."/>
            <person name="Yildirir G."/>
            <person name="Ndikumana S."/>
            <person name="Charron P."/>
            <person name="St-Onge C."/>
            <person name="Giorgi J."/>
            <person name="Kruger M."/>
            <person name="Marton T."/>
            <person name="Ropars J."/>
            <person name="Grigoriev I.V."/>
            <person name="Hainaut M."/>
            <person name="Henrissat B."/>
            <person name="Roux C."/>
            <person name="Martin F."/>
            <person name="Corradi N."/>
        </authorList>
    </citation>
    <scope>NUCLEOTIDE SEQUENCE [LARGE SCALE GENOMIC DNA]</scope>
    <source>
        <strain evidence="2 3">DAOM 197198</strain>
    </source>
</reference>
<evidence type="ECO:0000256" key="1">
    <source>
        <dbReference type="SAM" id="MobiDB-lite"/>
    </source>
</evidence>
<feature type="region of interest" description="Disordered" evidence="1">
    <location>
        <begin position="412"/>
        <end position="482"/>
    </location>
</feature>
<protein>
    <submittedName>
        <fullName evidence="2">Uncharacterized protein</fullName>
    </submittedName>
</protein>